<comment type="caution">
    <text evidence="1">The sequence shown here is derived from an EMBL/GenBank/DDBJ whole genome shotgun (WGS) entry which is preliminary data.</text>
</comment>
<dbReference type="AlphaFoldDB" id="E1IAN3"/>
<proteinExistence type="predicted"/>
<gene>
    <name evidence="1" type="ORF">OSCT_0384</name>
</gene>
<sequence length="301" mass="32669">MNPAIEILRLHSYAGPNIYGPHAGVLLRIRHSRDAAQDLREQIRDAAQMVGLVIAYLETEAHPYDSGFLLQARFNTNQPTIGAALCRIVVDALRLDVTDTDALVNLAEECRQATLSAAAVQLLAEARRRGMPTLIRPDGKLQLGYASRHWVCDPQAATIPLPPWERIGSIPITLVTGHDLRSSLVEHSAAPFHEAGMPIYSADGLDCSALRDLLCDPSIEALVVGLDTESIVQYGLPLDRCEQAVIGDMGGPRPPSADSDAEWLRAIGLPMLLSHNPARFNLGDARLHALIHYAPNGVVNL</sequence>
<dbReference type="STRING" id="765420.OSCT_0384"/>
<dbReference type="eggNOG" id="COG0769">
    <property type="taxonomic scope" value="Bacteria"/>
</dbReference>
<protein>
    <submittedName>
        <fullName evidence="1">Uncharacterized protein</fullName>
    </submittedName>
</protein>
<accession>E1IAN3</accession>
<dbReference type="Pfam" id="PF16292">
    <property type="entry name" value="DUF4938"/>
    <property type="match status" value="1"/>
</dbReference>
<evidence type="ECO:0000313" key="2">
    <source>
        <dbReference type="Proteomes" id="UP000054010"/>
    </source>
</evidence>
<dbReference type="HOGENOM" id="CLU_058819_0_0_0"/>
<keyword evidence="2" id="KW-1185">Reference proteome</keyword>
<dbReference type="OrthoDB" id="146433at2"/>
<evidence type="ECO:0000313" key="1">
    <source>
        <dbReference type="EMBL" id="EFO81807.1"/>
    </source>
</evidence>
<name>E1IAN3_9CHLR</name>
<dbReference type="InterPro" id="IPR032554">
    <property type="entry name" value="DUF4938"/>
</dbReference>
<organism evidence="1 2">
    <name type="scientific">Oscillochloris trichoides DG-6</name>
    <dbReference type="NCBI Taxonomy" id="765420"/>
    <lineage>
        <taxon>Bacteria</taxon>
        <taxon>Bacillati</taxon>
        <taxon>Chloroflexota</taxon>
        <taxon>Chloroflexia</taxon>
        <taxon>Chloroflexales</taxon>
        <taxon>Chloroflexineae</taxon>
        <taxon>Oscillochloridaceae</taxon>
        <taxon>Oscillochloris</taxon>
    </lineage>
</organism>
<dbReference type="EMBL" id="ADVR01000005">
    <property type="protein sequence ID" value="EFO81807.1"/>
    <property type="molecule type" value="Genomic_DNA"/>
</dbReference>
<dbReference type="Proteomes" id="UP000054010">
    <property type="component" value="Unassembled WGS sequence"/>
</dbReference>
<reference evidence="1 2" key="1">
    <citation type="journal article" date="2011" name="J. Bacteriol.">
        <title>Draft genome sequence of the anoxygenic filamentous phototrophic bacterium Oscillochloris trichoides subsp. DG-6.</title>
        <authorList>
            <person name="Kuznetsov B.B."/>
            <person name="Ivanovsky R.N."/>
            <person name="Keppen O.I."/>
            <person name="Sukhacheva M.V."/>
            <person name="Bumazhkin B.K."/>
            <person name="Patutina E.O."/>
            <person name="Beletsky A.V."/>
            <person name="Mardanov A.V."/>
            <person name="Baslerov R.V."/>
            <person name="Panteleeva A.N."/>
            <person name="Kolganova T.V."/>
            <person name="Ravin N.V."/>
            <person name="Skryabin K.G."/>
        </authorList>
    </citation>
    <scope>NUCLEOTIDE SEQUENCE [LARGE SCALE GENOMIC DNA]</scope>
    <source>
        <strain evidence="1 2">DG-6</strain>
    </source>
</reference>